<feature type="compositionally biased region" description="Basic and acidic residues" evidence="1">
    <location>
        <begin position="172"/>
        <end position="182"/>
    </location>
</feature>
<dbReference type="EMBL" id="ASPP01025261">
    <property type="protein sequence ID" value="ETO08211.1"/>
    <property type="molecule type" value="Genomic_DNA"/>
</dbReference>
<evidence type="ECO:0000313" key="3">
    <source>
        <dbReference type="Proteomes" id="UP000023152"/>
    </source>
</evidence>
<organism evidence="2 3">
    <name type="scientific">Reticulomyxa filosa</name>
    <dbReference type="NCBI Taxonomy" id="46433"/>
    <lineage>
        <taxon>Eukaryota</taxon>
        <taxon>Sar</taxon>
        <taxon>Rhizaria</taxon>
        <taxon>Retaria</taxon>
        <taxon>Foraminifera</taxon>
        <taxon>Monothalamids</taxon>
        <taxon>Reticulomyxidae</taxon>
        <taxon>Reticulomyxa</taxon>
    </lineage>
</organism>
<dbReference type="AlphaFoldDB" id="X6M3K3"/>
<name>X6M3K3_RETFI</name>
<gene>
    <name evidence="2" type="ORF">RFI_29181</name>
</gene>
<protein>
    <submittedName>
        <fullName evidence="2">Uncharacterized protein</fullName>
    </submittedName>
</protein>
<feature type="compositionally biased region" description="Basic and acidic residues" evidence="1">
    <location>
        <begin position="155"/>
        <end position="165"/>
    </location>
</feature>
<reference evidence="2 3" key="1">
    <citation type="journal article" date="2013" name="Curr. Biol.">
        <title>The Genome of the Foraminiferan Reticulomyxa filosa.</title>
        <authorList>
            <person name="Glockner G."/>
            <person name="Hulsmann N."/>
            <person name="Schleicher M."/>
            <person name="Noegel A.A."/>
            <person name="Eichinger L."/>
            <person name="Gallinger C."/>
            <person name="Pawlowski J."/>
            <person name="Sierra R."/>
            <person name="Euteneuer U."/>
            <person name="Pillet L."/>
            <person name="Moustafa A."/>
            <person name="Platzer M."/>
            <person name="Groth M."/>
            <person name="Szafranski K."/>
            <person name="Schliwa M."/>
        </authorList>
    </citation>
    <scope>NUCLEOTIDE SEQUENCE [LARGE SCALE GENOMIC DNA]</scope>
</reference>
<dbReference type="PANTHER" id="PTHR16148">
    <property type="entry name" value="NF-KAPPA-B-REPRESSING FACTOR-RELATED"/>
    <property type="match status" value="1"/>
</dbReference>
<feature type="compositionally biased region" description="Basic and acidic residues" evidence="1">
    <location>
        <begin position="44"/>
        <end position="53"/>
    </location>
</feature>
<feature type="region of interest" description="Disordered" evidence="1">
    <location>
        <begin position="138"/>
        <end position="226"/>
    </location>
</feature>
<feature type="region of interest" description="Disordered" evidence="1">
    <location>
        <begin position="39"/>
        <end position="61"/>
    </location>
</feature>
<proteinExistence type="predicted"/>
<accession>X6M3K3</accession>
<comment type="caution">
    <text evidence="2">The sequence shown here is derived from an EMBL/GenBank/DDBJ whole genome shotgun (WGS) entry which is preliminary data.</text>
</comment>
<feature type="compositionally biased region" description="Polar residues" evidence="1">
    <location>
        <begin position="8"/>
        <end position="20"/>
    </location>
</feature>
<evidence type="ECO:0000256" key="1">
    <source>
        <dbReference type="SAM" id="MobiDB-lite"/>
    </source>
</evidence>
<keyword evidence="3" id="KW-1185">Reference proteome</keyword>
<feature type="compositionally biased region" description="Low complexity" evidence="1">
    <location>
        <begin position="186"/>
        <end position="222"/>
    </location>
</feature>
<sequence>MIRELTNPLRSSVDFSRDNSSLPSWAGRVHMLMTPTLEVIPSTNEDKKRRGSEPPEETNGQLQIIDRVGGDPEIVSFHFVDQDQKESGIRDQPMGAVPIEHHNSDVPILYHVADTIEMMTIPPNANVLQLQSQREQLQISQKQMEDTAQVLSSKTRPEQSKKHELLIGYDSNKQRGDIHLNHSDYSNNNNDNNNDNNNNNNSNNNNNDNNNNMNNSSNNNNSNKKDVTTMEWDETNVDLLLKKLVHLFDKVVEQLIDAMYCDSYKRFMNKREFDQWIQWVRDPFCPDADLPPCTQPF</sequence>
<dbReference type="PANTHER" id="PTHR16148:SF14">
    <property type="entry name" value="MYND-TYPE DOMAIN-CONTAINING PROTEIN"/>
    <property type="match status" value="1"/>
</dbReference>
<evidence type="ECO:0000313" key="2">
    <source>
        <dbReference type="EMBL" id="ETO08211.1"/>
    </source>
</evidence>
<feature type="region of interest" description="Disordered" evidence="1">
    <location>
        <begin position="1"/>
        <end position="20"/>
    </location>
</feature>
<dbReference type="Proteomes" id="UP000023152">
    <property type="component" value="Unassembled WGS sequence"/>
</dbReference>